<keyword evidence="3" id="KW-1185">Reference proteome</keyword>
<evidence type="ECO:0000313" key="2">
    <source>
        <dbReference type="EMBL" id="AXK41598.1"/>
    </source>
</evidence>
<keyword evidence="1" id="KW-0472">Membrane</keyword>
<keyword evidence="1" id="KW-0812">Transmembrane</keyword>
<evidence type="ECO:0000313" key="3">
    <source>
        <dbReference type="Proteomes" id="UP000254508"/>
    </source>
</evidence>
<dbReference type="Proteomes" id="UP000254508">
    <property type="component" value="Chromosome"/>
</dbReference>
<feature type="transmembrane region" description="Helical" evidence="1">
    <location>
        <begin position="7"/>
        <end position="26"/>
    </location>
</feature>
<accession>A0A345YCE6</accession>
<feature type="transmembrane region" description="Helical" evidence="1">
    <location>
        <begin position="46"/>
        <end position="67"/>
    </location>
</feature>
<sequence length="149" mass="15569">MKKIIHPLAGGVAILMIAIFWLSTAISELSGSEPFVVLVKTLIPWGFIILVPALAAVGGTGFALGGGRSSGLVGKKRKRMPIIAANGVLILIPSALFLAAKAKAGDFDGTFYAIQMVELAAGAVNLWLLTKNALDGRKLTARRRSSAGR</sequence>
<dbReference type="KEGG" id="err:DVR09_03980"/>
<dbReference type="AlphaFoldDB" id="A0A345YCE6"/>
<protein>
    <submittedName>
        <fullName evidence="2">Uncharacterized protein</fullName>
    </submittedName>
</protein>
<organism evidence="2 3">
    <name type="scientific">Erythrobacter aureus</name>
    <dbReference type="NCBI Taxonomy" id="2182384"/>
    <lineage>
        <taxon>Bacteria</taxon>
        <taxon>Pseudomonadati</taxon>
        <taxon>Pseudomonadota</taxon>
        <taxon>Alphaproteobacteria</taxon>
        <taxon>Sphingomonadales</taxon>
        <taxon>Erythrobacteraceae</taxon>
        <taxon>Erythrobacter/Porphyrobacter group</taxon>
        <taxon>Erythrobacter</taxon>
    </lineage>
</organism>
<feature type="transmembrane region" description="Helical" evidence="1">
    <location>
        <begin position="112"/>
        <end position="134"/>
    </location>
</feature>
<evidence type="ECO:0000256" key="1">
    <source>
        <dbReference type="SAM" id="Phobius"/>
    </source>
</evidence>
<reference evidence="3" key="1">
    <citation type="submission" date="2018-07" db="EMBL/GenBank/DDBJ databases">
        <title>Genome sequence of Erythrobacter strain YH-07, an antagonistic bacterium isolated from Yellow Sea.</title>
        <authorList>
            <person name="Tang T."/>
            <person name="Liu Q."/>
            <person name="Sun X."/>
        </authorList>
    </citation>
    <scope>NUCLEOTIDE SEQUENCE [LARGE SCALE GENOMIC DNA]</scope>
    <source>
        <strain evidence="3">YH-07</strain>
    </source>
</reference>
<dbReference type="OrthoDB" id="5195601at2"/>
<dbReference type="RefSeq" id="WP_115415785.1">
    <property type="nucleotide sequence ID" value="NZ_CP031357.1"/>
</dbReference>
<dbReference type="EMBL" id="CP031357">
    <property type="protein sequence ID" value="AXK41598.1"/>
    <property type="molecule type" value="Genomic_DNA"/>
</dbReference>
<proteinExistence type="predicted"/>
<gene>
    <name evidence="2" type="ORF">DVR09_03980</name>
</gene>
<name>A0A345YCE6_9SPHN</name>
<keyword evidence="1" id="KW-1133">Transmembrane helix</keyword>
<feature type="transmembrane region" description="Helical" evidence="1">
    <location>
        <begin position="79"/>
        <end position="100"/>
    </location>
</feature>